<name>A0A381VUR3_9ZZZZ</name>
<accession>A0A381VUR3</accession>
<protein>
    <submittedName>
        <fullName evidence="1">Uncharacterized protein</fullName>
    </submittedName>
</protein>
<gene>
    <name evidence="1" type="ORF">METZ01_LOCUS96675</name>
</gene>
<proteinExistence type="predicted"/>
<dbReference type="EMBL" id="UINC01009790">
    <property type="protein sequence ID" value="SVA43821.1"/>
    <property type="molecule type" value="Genomic_DNA"/>
</dbReference>
<reference evidence="1" key="1">
    <citation type="submission" date="2018-05" db="EMBL/GenBank/DDBJ databases">
        <authorList>
            <person name="Lanie J.A."/>
            <person name="Ng W.-L."/>
            <person name="Kazmierczak K.M."/>
            <person name="Andrzejewski T.M."/>
            <person name="Davidsen T.M."/>
            <person name="Wayne K.J."/>
            <person name="Tettelin H."/>
            <person name="Glass J.I."/>
            <person name="Rusch D."/>
            <person name="Podicherti R."/>
            <person name="Tsui H.-C.T."/>
            <person name="Winkler M.E."/>
        </authorList>
    </citation>
    <scope>NUCLEOTIDE SEQUENCE</scope>
</reference>
<sequence length="255" mass="27720">IQVFGSHEVPAQGIELPLKARNLFLEHSAEGWLATDMIAIENVGQNTLVAAEDGIVWSYPLPPRAQSPILGQGELSPDAVSFEGGRVAVSSPIPPGERVLLIRYSLPTLELDIPAPGPTQRFELFIKEPAPPLEVEGLQPIDVVSLEVGSSYRRYGSSALLNLQLALRRSDEGRPPPVRVIALLVTTLMAGAGLLAYAWPRGRLVESEFYADSRKGLILAVAKIDQALLSIDDPSQENQMLDRRKVLVSRLRGGH</sequence>
<evidence type="ECO:0000313" key="1">
    <source>
        <dbReference type="EMBL" id="SVA43821.1"/>
    </source>
</evidence>
<dbReference type="AlphaFoldDB" id="A0A381VUR3"/>
<feature type="non-terminal residue" evidence="1">
    <location>
        <position position="1"/>
    </location>
</feature>
<organism evidence="1">
    <name type="scientific">marine metagenome</name>
    <dbReference type="NCBI Taxonomy" id="408172"/>
    <lineage>
        <taxon>unclassified sequences</taxon>
        <taxon>metagenomes</taxon>
        <taxon>ecological metagenomes</taxon>
    </lineage>
</organism>